<dbReference type="GO" id="GO:0005524">
    <property type="term" value="F:ATP binding"/>
    <property type="evidence" value="ECO:0007669"/>
    <property type="project" value="UniProtKB-KW"/>
</dbReference>
<dbReference type="PROSITE" id="PS00329">
    <property type="entry name" value="HSP70_2"/>
    <property type="match status" value="1"/>
</dbReference>
<comment type="similarity">
    <text evidence="2 13">Belongs to the heat shock protein 70 family.</text>
</comment>
<dbReference type="Proteomes" id="UP000053881">
    <property type="component" value="Unassembled WGS sequence"/>
</dbReference>
<dbReference type="SUPFAM" id="SSF100920">
    <property type="entry name" value="Heat shock protein 70kD (HSP70), peptide-binding domain"/>
    <property type="match status" value="1"/>
</dbReference>
<dbReference type="CDD" id="cd10235">
    <property type="entry name" value="ASKHA_NBD_HSP70_HscC"/>
    <property type="match status" value="1"/>
</dbReference>
<dbReference type="InterPro" id="IPR042030">
    <property type="entry name" value="HscC_NBD"/>
</dbReference>
<evidence type="ECO:0000256" key="2">
    <source>
        <dbReference type="ARBA" id="ARBA00007381"/>
    </source>
</evidence>
<evidence type="ECO:0000256" key="13">
    <source>
        <dbReference type="RuleBase" id="RU003322"/>
    </source>
</evidence>
<accession>A0A0Q9Y1G6</accession>
<dbReference type="PROSITE" id="PS00297">
    <property type="entry name" value="HSP70_1"/>
    <property type="match status" value="1"/>
</dbReference>
<keyword evidence="5" id="KW-0597">Phosphoprotein</keyword>
<gene>
    <name evidence="14" type="ORF">ACA29_07570</name>
</gene>
<reference evidence="14 15" key="1">
    <citation type="submission" date="2015-06" db="EMBL/GenBank/DDBJ databases">
        <title>Genome sequencing project of Bacillus galactosidilyticus PL133.</title>
        <authorList>
            <person name="Gaiero J."/>
            <person name="Nicol R."/>
            <person name="Habash M."/>
        </authorList>
    </citation>
    <scope>NUCLEOTIDE SEQUENCE [LARGE SCALE GENOMIC DNA]</scope>
    <source>
        <strain evidence="14 15">PL133</strain>
    </source>
</reference>
<evidence type="ECO:0000256" key="9">
    <source>
        <dbReference type="ARBA" id="ARBA00023186"/>
    </source>
</evidence>
<proteinExistence type="inferred from homology"/>
<dbReference type="PANTHER" id="PTHR19375">
    <property type="entry name" value="HEAT SHOCK PROTEIN 70KDA"/>
    <property type="match status" value="1"/>
</dbReference>
<dbReference type="Gene3D" id="3.30.420.40">
    <property type="match status" value="2"/>
</dbReference>
<dbReference type="PATRIC" id="fig|217031.4.peg.2522"/>
<keyword evidence="7 13" id="KW-0067">ATP-binding</keyword>
<sequence>MTTIGIDLGTTNSLVAYWDQDKPSLIPNVLDQYLTPSVVSVDENGEILVGQVAKERLVTHPQHTASIFKRFMGTEKVYSLGPYQFSPEELSSFVIKMLKADAEAYLQEEITNAVISVPAYFNDTQRKATKRAAELAGLEVERLISEPTAAALAYGLNQEEPETKFLVFDLGGGTFDVSILELFEGIIEVQSIAGDNYLGGEDFTNLLISHFLEQHPLSKDDLDTKTKSLLYTQAERCKLSLCEASASTMRITINEEIFETTVEKATFEKISQQLLLRLRYPIERALRDAELSPSDMDAVILIGGATRMPLIKSVIVKMFGRIPYAHIHPDETVALGTAIQVALKERNKTLEEVILTDVCPYTLGTNVVEELGQGKKEAGKQGIFSRIIERNTPIPVSRVEQLYTVQDNQTRVNVGVYQGESRKVINNIKLGELTIKVPPAPAGTQAIDVRYTYDINGILEVEVISHTTGEKKKVIIEQNSNGLTQQEIDARLKELANIKVHPRDRTENRLLLAKGERLYEEMLGKEREKIAFILQKFEQALMTQNEKEIKKAAKTFNEQLENIERWIYSR</sequence>
<name>A0A0Q9Y1G6_9BACI</name>
<keyword evidence="9" id="KW-0143">Chaperone</keyword>
<dbReference type="SUPFAM" id="SSF53067">
    <property type="entry name" value="Actin-like ATPase domain"/>
    <property type="match status" value="2"/>
</dbReference>
<dbReference type="InterPro" id="IPR029047">
    <property type="entry name" value="HSP70_peptide-bd_sf"/>
</dbReference>
<dbReference type="Gene3D" id="2.60.34.10">
    <property type="entry name" value="Substrate Binding Domain Of DNAk, Chain A, domain 1"/>
    <property type="match status" value="1"/>
</dbReference>
<protein>
    <recommendedName>
        <fullName evidence="3">Chaperone protein DnaK</fullName>
    </recommendedName>
    <alternativeName>
        <fullName evidence="4">Chaperone protein dnaK</fullName>
    </alternativeName>
    <alternativeName>
        <fullName evidence="12">HSP70</fullName>
    </alternativeName>
    <alternativeName>
        <fullName evidence="11">Heat shock 70 kDa protein</fullName>
    </alternativeName>
    <alternativeName>
        <fullName evidence="10">Heat shock protein 70</fullName>
    </alternativeName>
</protein>
<evidence type="ECO:0000256" key="3">
    <source>
        <dbReference type="ARBA" id="ARBA00014415"/>
    </source>
</evidence>
<dbReference type="InterPro" id="IPR018181">
    <property type="entry name" value="Heat_shock_70_CS"/>
</dbReference>
<dbReference type="PRINTS" id="PR00301">
    <property type="entry name" value="HEATSHOCK70"/>
</dbReference>
<dbReference type="PROSITE" id="PS01036">
    <property type="entry name" value="HSP70_3"/>
    <property type="match status" value="1"/>
</dbReference>
<keyword evidence="8" id="KW-0346">Stress response</keyword>
<keyword evidence="6 13" id="KW-0547">Nucleotide-binding</keyword>
<comment type="caution">
    <text evidence="14">The sequence shown here is derived from an EMBL/GenBank/DDBJ whole genome shotgun (WGS) entry which is preliminary data.</text>
</comment>
<evidence type="ECO:0000256" key="10">
    <source>
        <dbReference type="ARBA" id="ARBA00030019"/>
    </source>
</evidence>
<dbReference type="InterPro" id="IPR013126">
    <property type="entry name" value="Hsp_70_fam"/>
</dbReference>
<organism evidence="14 15">
    <name type="scientific">Lederbergia galactosidilytica</name>
    <dbReference type="NCBI Taxonomy" id="217031"/>
    <lineage>
        <taxon>Bacteria</taxon>
        <taxon>Bacillati</taxon>
        <taxon>Bacillota</taxon>
        <taxon>Bacilli</taxon>
        <taxon>Bacillales</taxon>
        <taxon>Bacillaceae</taxon>
        <taxon>Lederbergia</taxon>
    </lineage>
</organism>
<evidence type="ECO:0000313" key="14">
    <source>
        <dbReference type="EMBL" id="KRG13753.1"/>
    </source>
</evidence>
<dbReference type="FunFam" id="3.30.420.40:FF:000144">
    <property type="entry name" value="Molecular chaperone HscC"/>
    <property type="match status" value="1"/>
</dbReference>
<dbReference type="EMBL" id="LGPB01000072">
    <property type="protein sequence ID" value="KRG13753.1"/>
    <property type="molecule type" value="Genomic_DNA"/>
</dbReference>
<evidence type="ECO:0000256" key="6">
    <source>
        <dbReference type="ARBA" id="ARBA00022741"/>
    </source>
</evidence>
<evidence type="ECO:0000256" key="5">
    <source>
        <dbReference type="ARBA" id="ARBA00022553"/>
    </source>
</evidence>
<comment type="function">
    <text evidence="1">Acts as a chaperone.</text>
</comment>
<dbReference type="AlphaFoldDB" id="A0A0Q9Y1G6"/>
<dbReference type="InterPro" id="IPR043129">
    <property type="entry name" value="ATPase_NBD"/>
</dbReference>
<evidence type="ECO:0000256" key="8">
    <source>
        <dbReference type="ARBA" id="ARBA00023016"/>
    </source>
</evidence>
<dbReference type="Pfam" id="PF00012">
    <property type="entry name" value="HSP70"/>
    <property type="match status" value="2"/>
</dbReference>
<dbReference type="Gene3D" id="3.90.640.10">
    <property type="entry name" value="Actin, Chain A, domain 4"/>
    <property type="match status" value="1"/>
</dbReference>
<evidence type="ECO:0000256" key="4">
    <source>
        <dbReference type="ARBA" id="ARBA00017249"/>
    </source>
</evidence>
<evidence type="ECO:0000256" key="1">
    <source>
        <dbReference type="ARBA" id="ARBA00002290"/>
    </source>
</evidence>
<dbReference type="GO" id="GO:0140662">
    <property type="term" value="F:ATP-dependent protein folding chaperone"/>
    <property type="evidence" value="ECO:0007669"/>
    <property type="project" value="InterPro"/>
</dbReference>
<evidence type="ECO:0000256" key="7">
    <source>
        <dbReference type="ARBA" id="ARBA00022840"/>
    </source>
</evidence>
<evidence type="ECO:0000313" key="15">
    <source>
        <dbReference type="Proteomes" id="UP000053881"/>
    </source>
</evidence>
<evidence type="ECO:0000256" key="12">
    <source>
        <dbReference type="ARBA" id="ARBA00033103"/>
    </source>
</evidence>
<evidence type="ECO:0000256" key="11">
    <source>
        <dbReference type="ARBA" id="ARBA00030945"/>
    </source>
</evidence>